<dbReference type="Proteomes" id="UP001157915">
    <property type="component" value="Unassembled WGS sequence"/>
</dbReference>
<evidence type="ECO:0000313" key="2">
    <source>
        <dbReference type="Proteomes" id="UP001157915"/>
    </source>
</evidence>
<keyword evidence="2" id="KW-1185">Reference proteome</keyword>
<sequence>MKHCKSFSLGILFVLFGLSSCVDEISNTIETDPYFDLKGFVEENIQKVDNVEVAKVSQIQEEKKEVKVVYSIKDWEEEFSIFKEADINKASMLQSYKTTTSDEGLTHEALPNSKEKVKFVKVTYDDGAVSSVSIKIEDDNLFYSTTTLAAIYIDNATKLFDHYSIETTQKIWFLDENNMKIEGTIVAKD</sequence>
<organism evidence="1 2">
    <name type="scientific">Algoriphagus winogradskyi</name>
    <dbReference type="NCBI Taxonomy" id="237017"/>
    <lineage>
        <taxon>Bacteria</taxon>
        <taxon>Pseudomonadati</taxon>
        <taxon>Bacteroidota</taxon>
        <taxon>Cytophagia</taxon>
        <taxon>Cytophagales</taxon>
        <taxon>Cyclobacteriaceae</taxon>
        <taxon>Algoriphagus</taxon>
    </lineage>
</organism>
<proteinExistence type="predicted"/>
<dbReference type="RefSeq" id="WP_283413474.1">
    <property type="nucleotide sequence ID" value="NZ_FXUA01000005.1"/>
</dbReference>
<reference evidence="1 2" key="1">
    <citation type="submission" date="2017-05" db="EMBL/GenBank/DDBJ databases">
        <authorList>
            <person name="Varghese N."/>
            <person name="Submissions S."/>
        </authorList>
    </citation>
    <scope>NUCLEOTIDE SEQUENCE [LARGE SCALE GENOMIC DNA]</scope>
    <source>
        <strain evidence="1 2">DSM 15360</strain>
    </source>
</reference>
<comment type="caution">
    <text evidence="1">The sequence shown here is derived from an EMBL/GenBank/DDBJ whole genome shotgun (WGS) entry which is preliminary data.</text>
</comment>
<gene>
    <name evidence="1" type="ORF">SAMN06265367_1059</name>
</gene>
<evidence type="ECO:0000313" key="1">
    <source>
        <dbReference type="EMBL" id="SMP27008.1"/>
    </source>
</evidence>
<dbReference type="PROSITE" id="PS51257">
    <property type="entry name" value="PROKAR_LIPOPROTEIN"/>
    <property type="match status" value="1"/>
</dbReference>
<name>A0ABY1P603_9BACT</name>
<protein>
    <submittedName>
        <fullName evidence="1">Uncharacterized protein</fullName>
    </submittedName>
</protein>
<dbReference type="EMBL" id="FXUA01000005">
    <property type="protein sequence ID" value="SMP27008.1"/>
    <property type="molecule type" value="Genomic_DNA"/>
</dbReference>
<accession>A0ABY1P603</accession>